<dbReference type="AlphaFoldDB" id="A0A1I7SSY5"/>
<dbReference type="EMBL" id="CAJFCV020000003">
    <property type="protein sequence ID" value="CAG9108837.1"/>
    <property type="molecule type" value="Genomic_DNA"/>
</dbReference>
<dbReference type="SMR" id="A0A1I7SSY5"/>
<dbReference type="GO" id="GO:0043565">
    <property type="term" value="F:sequence-specific DNA binding"/>
    <property type="evidence" value="ECO:0007669"/>
    <property type="project" value="TreeGrafter"/>
</dbReference>
<dbReference type="Proteomes" id="UP000095284">
    <property type="component" value="Unplaced"/>
</dbReference>
<proteinExistence type="inferred from homology"/>
<dbReference type="InterPro" id="IPR003347">
    <property type="entry name" value="JmjC_dom"/>
</dbReference>
<dbReference type="PROSITE" id="PS51184">
    <property type="entry name" value="JMJC"/>
    <property type="match status" value="1"/>
</dbReference>
<dbReference type="Gene3D" id="2.60.120.650">
    <property type="entry name" value="Cupin"/>
    <property type="match status" value="1"/>
</dbReference>
<dbReference type="EMBL" id="CAJFDI010000003">
    <property type="protein sequence ID" value="CAD5221807.1"/>
    <property type="molecule type" value="Genomic_DNA"/>
</dbReference>
<accession>A0A1I7SSY5</accession>
<evidence type="ECO:0000256" key="2">
    <source>
        <dbReference type="ARBA" id="ARBA00047762"/>
    </source>
</evidence>
<evidence type="ECO:0000313" key="9">
    <source>
        <dbReference type="WBParaSite" id="BXY_1615300.1"/>
    </source>
</evidence>
<dbReference type="WBParaSite" id="BXY_1615300.1">
    <property type="protein sequence ID" value="BXY_1615300.1"/>
    <property type="gene ID" value="BXY_1615300"/>
</dbReference>
<evidence type="ECO:0000259" key="4">
    <source>
        <dbReference type="PROSITE" id="PS51184"/>
    </source>
</evidence>
<dbReference type="Pfam" id="PF02373">
    <property type="entry name" value="JmjC"/>
    <property type="match status" value="1"/>
</dbReference>
<gene>
    <name evidence="5" type="ORF">BXYJ_LOCUS6862</name>
</gene>
<dbReference type="GO" id="GO:0005737">
    <property type="term" value="C:cytoplasm"/>
    <property type="evidence" value="ECO:0007669"/>
    <property type="project" value="TreeGrafter"/>
</dbReference>
<reference evidence="9" key="1">
    <citation type="submission" date="2016-11" db="UniProtKB">
        <authorList>
            <consortium name="WormBaseParasite"/>
        </authorList>
    </citation>
    <scope>IDENTIFICATION</scope>
</reference>
<dbReference type="SMART" id="SM00558">
    <property type="entry name" value="JmjC"/>
    <property type="match status" value="1"/>
</dbReference>
<comment type="similarity">
    <text evidence="1">Belongs to the JMJD6 family.</text>
</comment>
<dbReference type="eggNOG" id="KOG2131">
    <property type="taxonomic scope" value="Eukaryota"/>
</dbReference>
<feature type="domain" description="JmjC" evidence="4">
    <location>
        <begin position="80"/>
        <end position="232"/>
    </location>
</feature>
<dbReference type="OrthoDB" id="203487at2759"/>
<keyword evidence="8" id="KW-1185">Reference proteome</keyword>
<comment type="catalytic activity">
    <reaction evidence="2">
        <text>L-lysyl-[protein] + 2-oxoglutarate + O2 = 4-hydroxy-L-lysyl-[protein] + succinate + CO2</text>
        <dbReference type="Rhea" id="RHEA:57156"/>
        <dbReference type="Rhea" id="RHEA-COMP:9752"/>
        <dbReference type="Rhea" id="RHEA-COMP:15084"/>
        <dbReference type="ChEBI" id="CHEBI:15379"/>
        <dbReference type="ChEBI" id="CHEBI:16526"/>
        <dbReference type="ChEBI" id="CHEBI:16810"/>
        <dbReference type="ChEBI" id="CHEBI:29969"/>
        <dbReference type="ChEBI" id="CHEBI:30031"/>
        <dbReference type="ChEBI" id="CHEBI:141495"/>
    </reaction>
</comment>
<dbReference type="GO" id="GO:0016706">
    <property type="term" value="F:2-oxoglutarate-dependent dioxygenase activity"/>
    <property type="evidence" value="ECO:0007669"/>
    <property type="project" value="TreeGrafter"/>
</dbReference>
<evidence type="ECO:0000313" key="7">
    <source>
        <dbReference type="Proteomes" id="UP000095284"/>
    </source>
</evidence>
<dbReference type="Proteomes" id="UP000582659">
    <property type="component" value="Unassembled WGS sequence"/>
</dbReference>
<dbReference type="PANTHER" id="PTHR12480">
    <property type="entry name" value="ARGININE DEMETHYLASE AND LYSYL-HYDROXYLASE JMJD"/>
    <property type="match status" value="1"/>
</dbReference>
<dbReference type="GO" id="GO:0005634">
    <property type="term" value="C:nucleus"/>
    <property type="evidence" value="ECO:0007669"/>
    <property type="project" value="TreeGrafter"/>
</dbReference>
<dbReference type="GO" id="GO:0045905">
    <property type="term" value="P:positive regulation of translational termination"/>
    <property type="evidence" value="ECO:0007669"/>
    <property type="project" value="TreeGrafter"/>
</dbReference>
<dbReference type="Proteomes" id="UP000659654">
    <property type="component" value="Unassembled WGS sequence"/>
</dbReference>
<dbReference type="PANTHER" id="PTHR12480:SF6">
    <property type="entry name" value="2-OXOGLUTARATE AND IRON-DEPENDENT OXYGENASE JMJD4"/>
    <property type="match status" value="1"/>
</dbReference>
<evidence type="ECO:0000256" key="1">
    <source>
        <dbReference type="ARBA" id="ARBA00038068"/>
    </source>
</evidence>
<reference evidence="6" key="2">
    <citation type="submission" date="2020-08" db="EMBL/GenBank/DDBJ databases">
        <authorList>
            <person name="Kikuchi T."/>
        </authorList>
    </citation>
    <scope>NUCLEOTIDE SEQUENCE</scope>
    <source>
        <strain evidence="5">Ka4C1</strain>
    </source>
</reference>
<sequence>MKRNEPVIISNAIRNWKASRFWVNTSGTPDWKLLKTIFGNVQVPITTDGNCLQKRIPFSEFVSNLSDDHSYQFYLKDWHFCLDSRENWYEIPSFLRLDWVNNKKEVAENDIFRGDYRFCYIGGSSTWTGFHADVMNSYSWSANICGRKRWIMIPKTVTKIRNVHLEDIEDIRKFDWKSVGGIEFEQIRGEIVFVPSGWYHQVHNMEITISINHNWINQFNIEYVIDLLLERLKEVKKEVTLMGSDVDDPVATVEKLLRDDYGLNLGFAQKLLEIMAHSSESGDLVADSQDVNLIKEKENICKFLLNRVIGEQTDLLELHWFKE</sequence>
<organism evidence="7 9">
    <name type="scientific">Bursaphelenchus xylophilus</name>
    <name type="common">Pinewood nematode worm</name>
    <name type="synonym">Aphelenchoides xylophilus</name>
    <dbReference type="NCBI Taxonomy" id="6326"/>
    <lineage>
        <taxon>Eukaryota</taxon>
        <taxon>Metazoa</taxon>
        <taxon>Ecdysozoa</taxon>
        <taxon>Nematoda</taxon>
        <taxon>Chromadorea</taxon>
        <taxon>Rhabditida</taxon>
        <taxon>Tylenchina</taxon>
        <taxon>Tylenchomorpha</taxon>
        <taxon>Aphelenchoidea</taxon>
        <taxon>Aphelenchoididae</taxon>
        <taxon>Bursaphelenchus</taxon>
    </lineage>
</organism>
<dbReference type="InterPro" id="IPR050910">
    <property type="entry name" value="JMJD6_ArgDemeth/LysHydrox"/>
</dbReference>
<evidence type="ECO:0000313" key="5">
    <source>
        <dbReference type="EMBL" id="CAD5221807.1"/>
    </source>
</evidence>
<evidence type="ECO:0000256" key="3">
    <source>
        <dbReference type="ARBA" id="ARBA00082904"/>
    </source>
</evidence>
<evidence type="ECO:0000313" key="6">
    <source>
        <dbReference type="EMBL" id="CAG9108837.1"/>
    </source>
</evidence>
<evidence type="ECO:0000313" key="8">
    <source>
        <dbReference type="Proteomes" id="UP000659654"/>
    </source>
</evidence>
<name>A0A1I7SSY5_BURXY</name>
<protein>
    <recommendedName>
        <fullName evidence="3">Jumonji domain-containing protein 4</fullName>
    </recommendedName>
</protein>
<dbReference type="SUPFAM" id="SSF51197">
    <property type="entry name" value="Clavaminate synthase-like"/>
    <property type="match status" value="1"/>
</dbReference>